<dbReference type="STRING" id="550983.A4R26_17455"/>
<dbReference type="Pfam" id="PF02113">
    <property type="entry name" value="Peptidase_S13"/>
    <property type="match status" value="1"/>
</dbReference>
<sequence length="469" mass="51506">MKKLLFLLLLAQAQTGISQNIATRLATAIKHFEADAQVRHGIVSLYVADAQTGKTVYAHNAQIGMAPASTQKIFTSVASFDLLGSAYRYQTVLGYDGHIENGVLNGNLHINGYGDPTLGSWRWNDTKEEVVTGKIMNALKKNNITKISGNVVLNDAAFSIQPTPGGWIWDDIGNYYGAGCWAINWHENQYDLQLEPGKKEGDTTKIVKIIPHLKEAALYNTITTGKQGSGDNGYIYLAPHSSMGFTEGTIPLGNKPFAISGAFPDAPGQFADVLEQLFSKQQIKVGGVFITYNSLRANKKECTPMQHTLTTLLSPPFDSINYWFLRKSINLYGEALIKTIALEKTGFGSTQKGVELVRTFWSERGIDKGAVNVIDGSGLSPQNRVTTHAEVKVLQYARTRSWYKAFYNALPEYNGMKMKSGSIGGARAFAGYHTAKDGRQYVFSIIVNNYEGSSGEIVKKLYSVLNVLK</sequence>
<evidence type="ECO:0000256" key="2">
    <source>
        <dbReference type="ARBA" id="ARBA00022801"/>
    </source>
</evidence>
<dbReference type="InterPro" id="IPR012338">
    <property type="entry name" value="Beta-lactam/transpept-like"/>
</dbReference>
<organism evidence="3 4">
    <name type="scientific">Niastella populi</name>
    <dbReference type="NCBI Taxonomy" id="550983"/>
    <lineage>
        <taxon>Bacteria</taxon>
        <taxon>Pseudomonadati</taxon>
        <taxon>Bacteroidota</taxon>
        <taxon>Chitinophagia</taxon>
        <taxon>Chitinophagales</taxon>
        <taxon>Chitinophagaceae</taxon>
        <taxon>Niastella</taxon>
    </lineage>
</organism>
<comment type="similarity">
    <text evidence="1">Belongs to the peptidase S13 family.</text>
</comment>
<evidence type="ECO:0000313" key="4">
    <source>
        <dbReference type="Proteomes" id="UP000192276"/>
    </source>
</evidence>
<dbReference type="GO" id="GO:0004185">
    <property type="term" value="F:serine-type carboxypeptidase activity"/>
    <property type="evidence" value="ECO:0007669"/>
    <property type="project" value="InterPro"/>
</dbReference>
<accession>A0A1V9FXK1</accession>
<keyword evidence="2" id="KW-0378">Hydrolase</keyword>
<dbReference type="OrthoDB" id="9802627at2"/>
<keyword evidence="3" id="KW-0121">Carboxypeptidase</keyword>
<dbReference type="NCBIfam" id="TIGR00666">
    <property type="entry name" value="PBP4"/>
    <property type="match status" value="1"/>
</dbReference>
<dbReference type="PRINTS" id="PR00922">
    <property type="entry name" value="DADACBPTASE3"/>
</dbReference>
<dbReference type="RefSeq" id="WP_081163848.1">
    <property type="nucleotide sequence ID" value="NZ_LWBP01000112.1"/>
</dbReference>
<evidence type="ECO:0000256" key="1">
    <source>
        <dbReference type="ARBA" id="ARBA00006096"/>
    </source>
</evidence>
<dbReference type="GO" id="GO:0000270">
    <property type="term" value="P:peptidoglycan metabolic process"/>
    <property type="evidence" value="ECO:0007669"/>
    <property type="project" value="TreeGrafter"/>
</dbReference>
<dbReference type="Gene3D" id="3.40.710.10">
    <property type="entry name" value="DD-peptidase/beta-lactamase superfamily"/>
    <property type="match status" value="2"/>
</dbReference>
<dbReference type="EMBL" id="LWBP01000112">
    <property type="protein sequence ID" value="OQP62966.1"/>
    <property type="molecule type" value="Genomic_DNA"/>
</dbReference>
<proteinExistence type="inferred from homology"/>
<comment type="caution">
    <text evidence="3">The sequence shown here is derived from an EMBL/GenBank/DDBJ whole genome shotgun (WGS) entry which is preliminary data.</text>
</comment>
<evidence type="ECO:0000313" key="3">
    <source>
        <dbReference type="EMBL" id="OQP62966.1"/>
    </source>
</evidence>
<dbReference type="InterPro" id="IPR000667">
    <property type="entry name" value="Peptidase_S13"/>
</dbReference>
<dbReference type="AlphaFoldDB" id="A0A1V9FXK1"/>
<keyword evidence="4" id="KW-1185">Reference proteome</keyword>
<dbReference type="PANTHER" id="PTHR30023">
    <property type="entry name" value="D-ALANYL-D-ALANINE CARBOXYPEPTIDASE"/>
    <property type="match status" value="1"/>
</dbReference>
<dbReference type="Gene3D" id="3.50.80.20">
    <property type="entry name" value="D-Ala-D-Ala carboxypeptidase C, peptidase S13"/>
    <property type="match status" value="1"/>
</dbReference>
<dbReference type="GO" id="GO:0006508">
    <property type="term" value="P:proteolysis"/>
    <property type="evidence" value="ECO:0007669"/>
    <property type="project" value="InterPro"/>
</dbReference>
<reference evidence="4" key="1">
    <citation type="submission" date="2016-04" db="EMBL/GenBank/DDBJ databases">
        <authorList>
            <person name="Chen L."/>
            <person name="Zhuang W."/>
            <person name="Wang G."/>
        </authorList>
    </citation>
    <scope>NUCLEOTIDE SEQUENCE [LARGE SCALE GENOMIC DNA]</scope>
    <source>
        <strain evidence="4">208</strain>
    </source>
</reference>
<dbReference type="SUPFAM" id="SSF56601">
    <property type="entry name" value="beta-lactamase/transpeptidase-like"/>
    <property type="match status" value="1"/>
</dbReference>
<keyword evidence="3" id="KW-0645">Protease</keyword>
<dbReference type="PANTHER" id="PTHR30023:SF0">
    <property type="entry name" value="PENICILLIN-SENSITIVE CARBOXYPEPTIDASE A"/>
    <property type="match status" value="1"/>
</dbReference>
<protein>
    <submittedName>
        <fullName evidence="3">D-alanyl-D-alanine carboxypeptidase/D-alanyl-D-alanine-endopeptidase</fullName>
    </submittedName>
</protein>
<name>A0A1V9FXK1_9BACT</name>
<gene>
    <name evidence="3" type="ORF">A4R26_17455</name>
</gene>
<dbReference type="Proteomes" id="UP000192276">
    <property type="component" value="Unassembled WGS sequence"/>
</dbReference>